<comment type="similarity">
    <text evidence="7">Belongs to the binding-protein-dependent transport system permease family.</text>
</comment>
<reference evidence="10" key="1">
    <citation type="submission" date="2021-05" db="EMBL/GenBank/DDBJ databases">
        <authorList>
            <person name="Arsene-Ploetze F."/>
        </authorList>
    </citation>
    <scope>NUCLEOTIDE SEQUENCE</scope>
    <source>
        <strain evidence="10">DSM 42138</strain>
    </source>
</reference>
<dbReference type="InterPro" id="IPR035906">
    <property type="entry name" value="MetI-like_sf"/>
</dbReference>
<dbReference type="PANTHER" id="PTHR43005">
    <property type="entry name" value="BLR7065 PROTEIN"/>
    <property type="match status" value="1"/>
</dbReference>
<dbReference type="InterPro" id="IPR000515">
    <property type="entry name" value="MetI-like"/>
</dbReference>
<evidence type="ECO:0000256" key="8">
    <source>
        <dbReference type="SAM" id="MobiDB-lite"/>
    </source>
</evidence>
<dbReference type="Pfam" id="PF00528">
    <property type="entry name" value="BPD_transp_1"/>
    <property type="match status" value="1"/>
</dbReference>
<evidence type="ECO:0000256" key="5">
    <source>
        <dbReference type="ARBA" id="ARBA00022989"/>
    </source>
</evidence>
<evidence type="ECO:0000256" key="2">
    <source>
        <dbReference type="ARBA" id="ARBA00022448"/>
    </source>
</evidence>
<comment type="subcellular location">
    <subcellularLocation>
        <location evidence="1 7">Cell membrane</location>
        <topology evidence="1 7">Multi-pass membrane protein</topology>
    </subcellularLocation>
</comment>
<organism evidence="10 11">
    <name type="scientific">Actinacidiphila cocklensis</name>
    <dbReference type="NCBI Taxonomy" id="887465"/>
    <lineage>
        <taxon>Bacteria</taxon>
        <taxon>Bacillati</taxon>
        <taxon>Actinomycetota</taxon>
        <taxon>Actinomycetes</taxon>
        <taxon>Kitasatosporales</taxon>
        <taxon>Streptomycetaceae</taxon>
        <taxon>Actinacidiphila</taxon>
    </lineage>
</organism>
<keyword evidence="4 7" id="KW-0812">Transmembrane</keyword>
<dbReference type="GO" id="GO:0005886">
    <property type="term" value="C:plasma membrane"/>
    <property type="evidence" value="ECO:0007669"/>
    <property type="project" value="UniProtKB-SubCell"/>
</dbReference>
<feature type="transmembrane region" description="Helical" evidence="7">
    <location>
        <begin position="265"/>
        <end position="287"/>
    </location>
</feature>
<feature type="transmembrane region" description="Helical" evidence="7">
    <location>
        <begin position="119"/>
        <end position="145"/>
    </location>
</feature>
<feature type="domain" description="ABC transmembrane type-1" evidence="9">
    <location>
        <begin position="120"/>
        <end position="334"/>
    </location>
</feature>
<evidence type="ECO:0000256" key="4">
    <source>
        <dbReference type="ARBA" id="ARBA00022692"/>
    </source>
</evidence>
<evidence type="ECO:0000256" key="1">
    <source>
        <dbReference type="ARBA" id="ARBA00004651"/>
    </source>
</evidence>
<keyword evidence="5 7" id="KW-1133">Transmembrane helix</keyword>
<gene>
    <name evidence="10" type="ORF">SCOCK_290090</name>
</gene>
<dbReference type="GO" id="GO:0055085">
    <property type="term" value="P:transmembrane transport"/>
    <property type="evidence" value="ECO:0007669"/>
    <property type="project" value="InterPro"/>
</dbReference>
<evidence type="ECO:0000256" key="7">
    <source>
        <dbReference type="RuleBase" id="RU363032"/>
    </source>
</evidence>
<keyword evidence="3" id="KW-1003">Cell membrane</keyword>
<keyword evidence="11" id="KW-1185">Reference proteome</keyword>
<keyword evidence="2 7" id="KW-0813">Transport</keyword>
<dbReference type="PROSITE" id="PS50928">
    <property type="entry name" value="ABC_TM1"/>
    <property type="match status" value="1"/>
</dbReference>
<evidence type="ECO:0000259" key="9">
    <source>
        <dbReference type="PROSITE" id="PS50928"/>
    </source>
</evidence>
<feature type="transmembrane region" description="Helical" evidence="7">
    <location>
        <begin position="157"/>
        <end position="178"/>
    </location>
</feature>
<protein>
    <submittedName>
        <fullName evidence="10">Carbohydrate ABC transporter membrane protein 1 (CUT1 family)</fullName>
    </submittedName>
</protein>
<evidence type="ECO:0000313" key="10">
    <source>
        <dbReference type="EMBL" id="CAG6394754.1"/>
    </source>
</evidence>
<name>A0A9W4DVN0_9ACTN</name>
<evidence type="ECO:0000256" key="6">
    <source>
        <dbReference type="ARBA" id="ARBA00023136"/>
    </source>
</evidence>
<dbReference type="PANTHER" id="PTHR43005:SF1">
    <property type="entry name" value="SPERMIDINE_PUTRESCINE TRANSPORT SYSTEM PERMEASE PROTEIN"/>
    <property type="match status" value="1"/>
</dbReference>
<accession>A0A9W4DVN0</accession>
<proteinExistence type="inferred from homology"/>
<dbReference type="EMBL" id="CAJSLV010000058">
    <property type="protein sequence ID" value="CAG6394754.1"/>
    <property type="molecule type" value="Genomic_DNA"/>
</dbReference>
<dbReference type="CDD" id="cd06261">
    <property type="entry name" value="TM_PBP2"/>
    <property type="match status" value="1"/>
</dbReference>
<comment type="caution">
    <text evidence="10">The sequence shown here is derived from an EMBL/GenBank/DDBJ whole genome shotgun (WGS) entry which is preliminary data.</text>
</comment>
<dbReference type="Gene3D" id="1.10.3720.10">
    <property type="entry name" value="MetI-like"/>
    <property type="match status" value="1"/>
</dbReference>
<dbReference type="AlphaFoldDB" id="A0A9W4DVN0"/>
<sequence length="349" mass="37929">MRSGSRPVPDRCPTLRVDTGAEDGAVAAGAPVTGAAEEDDKHRKDRALIRARRWERLAQWMFIVPAAAYLLLFFGYPIAKNLVMSFQQYTTTTFYTGSAPFAGLQNYSKVLSSDLFPKALLTTVLFTAGSVFGQFVLGLAFALFFQRRFPLGRVLRGLLLLPWLLPLVVSGTTWKWMLDPDTGVVNNALRGLHLSSSGIPWLTGTSQALASVILVNIWVGIPFNATILYGGLQDIPAHLHEAAKLDGAGPVASFRHVTWPLLRPVVGVVLVLGVVYTVKVLDVILVVTGGGPANATETIATQSYELSFQQFEFGRGAAMSNVLVVISLAFALVYLRANRRARNVWEAVA</sequence>
<evidence type="ECO:0000256" key="3">
    <source>
        <dbReference type="ARBA" id="ARBA00022475"/>
    </source>
</evidence>
<feature type="transmembrane region" description="Helical" evidence="7">
    <location>
        <begin position="316"/>
        <end position="335"/>
    </location>
</feature>
<dbReference type="Proteomes" id="UP001152519">
    <property type="component" value="Unassembled WGS sequence"/>
</dbReference>
<feature type="region of interest" description="Disordered" evidence="8">
    <location>
        <begin position="1"/>
        <end position="21"/>
    </location>
</feature>
<keyword evidence="6 7" id="KW-0472">Membrane</keyword>
<evidence type="ECO:0000313" key="11">
    <source>
        <dbReference type="Proteomes" id="UP001152519"/>
    </source>
</evidence>
<dbReference type="SUPFAM" id="SSF161098">
    <property type="entry name" value="MetI-like"/>
    <property type="match status" value="1"/>
</dbReference>
<feature type="transmembrane region" description="Helical" evidence="7">
    <location>
        <begin position="60"/>
        <end position="79"/>
    </location>
</feature>